<dbReference type="Gene3D" id="1.10.150.130">
    <property type="match status" value="1"/>
</dbReference>
<proteinExistence type="predicted"/>
<dbReference type="InterPro" id="IPR011010">
    <property type="entry name" value="DNA_brk_join_enz"/>
</dbReference>
<dbReference type="EMBL" id="JAACJP010000017">
    <property type="protein sequence ID" value="KAF5379091.1"/>
    <property type="molecule type" value="Genomic_DNA"/>
</dbReference>
<evidence type="ECO:0000313" key="4">
    <source>
        <dbReference type="Proteomes" id="UP000565441"/>
    </source>
</evidence>
<dbReference type="Proteomes" id="UP000565441">
    <property type="component" value="Unassembled WGS sequence"/>
</dbReference>
<reference evidence="3 4" key="1">
    <citation type="journal article" date="2020" name="ISME J.">
        <title>Uncovering the hidden diversity of litter-decomposition mechanisms in mushroom-forming fungi.</title>
        <authorList>
            <person name="Floudas D."/>
            <person name="Bentzer J."/>
            <person name="Ahren D."/>
            <person name="Johansson T."/>
            <person name="Persson P."/>
            <person name="Tunlid A."/>
        </authorList>
    </citation>
    <scope>NUCLEOTIDE SEQUENCE [LARGE SCALE GENOMIC DNA]</scope>
    <source>
        <strain evidence="3 4">CBS 661.87</strain>
    </source>
</reference>
<evidence type="ECO:0000256" key="1">
    <source>
        <dbReference type="ARBA" id="ARBA00023125"/>
    </source>
</evidence>
<dbReference type="GO" id="GO:0003677">
    <property type="term" value="F:DNA binding"/>
    <property type="evidence" value="ECO:0007669"/>
    <property type="project" value="UniProtKB-KW"/>
</dbReference>
<dbReference type="AlphaFoldDB" id="A0A8H5H9F1"/>
<protein>
    <recommendedName>
        <fullName evidence="5">Tyr recombinase domain-containing protein</fullName>
    </recommendedName>
</protein>
<accession>A0A8H5H9F1</accession>
<dbReference type="SUPFAM" id="SSF53098">
    <property type="entry name" value="Ribonuclease H-like"/>
    <property type="match status" value="1"/>
</dbReference>
<keyword evidence="2" id="KW-0233">DNA recombination</keyword>
<keyword evidence="1" id="KW-0238">DNA-binding</keyword>
<evidence type="ECO:0000313" key="3">
    <source>
        <dbReference type="EMBL" id="KAF5379091.1"/>
    </source>
</evidence>
<gene>
    <name evidence="3" type="ORF">D9615_005938</name>
</gene>
<comment type="caution">
    <text evidence="3">The sequence shown here is derived from an EMBL/GenBank/DDBJ whole genome shotgun (WGS) entry which is preliminary data.</text>
</comment>
<organism evidence="3 4">
    <name type="scientific">Tricholomella constricta</name>
    <dbReference type="NCBI Taxonomy" id="117010"/>
    <lineage>
        <taxon>Eukaryota</taxon>
        <taxon>Fungi</taxon>
        <taxon>Dikarya</taxon>
        <taxon>Basidiomycota</taxon>
        <taxon>Agaricomycotina</taxon>
        <taxon>Agaricomycetes</taxon>
        <taxon>Agaricomycetidae</taxon>
        <taxon>Agaricales</taxon>
        <taxon>Tricholomatineae</taxon>
        <taxon>Lyophyllaceae</taxon>
        <taxon>Tricholomella</taxon>
    </lineage>
</organism>
<dbReference type="Gene3D" id="1.10.443.10">
    <property type="entry name" value="Intergrase catalytic core"/>
    <property type="match status" value="1"/>
</dbReference>
<sequence length="523" mass="59125">MIAGKDAPNAAIWVNNNVRDELLWARARLMRESGVRLVRSVDWQVPSADITIYCDASLEGFGFYIPANHTGFYGDIPSNAPKNLIFFYEALCVIFALYHTASSSIPCPGRIVIYTDSENSVNIFSSLHALPQYNILLRAACDFLMDTMHQLRVVHVPGRDNSANYQTLHTPRQLTGGVTLMISSFTRSRQPAREVWTRERLIRTRAIALGQAIDSTTERNYNSALNSYLEFVRAHDFPVEPTPDTLSFYAVYMSHHIRPNSVNSYLSGICNMLEPHFPQVREFRNSPIVLRSLKGCKRLRGVPVNRKRALTIEDLNVVASSLARSQNHDDILFCAQLFTGFFALMRLGELTDPDDRTLRNPRKVIRRTSVQLTADEYKFFLPSHKADVNFEGNTIVVLRKPARFEPHALFVAYLASRDRRFPFSSPLWLKADGTIPTRTFFINRLRRFFGRDVAGQSMRAGGATALASSAVAPSLIQAIGRWSSATFQIYIRKHPVMLQALLYGRSARAPDERVQVPFYAPAT</sequence>
<name>A0A8H5H9F1_9AGAR</name>
<evidence type="ECO:0000256" key="2">
    <source>
        <dbReference type="ARBA" id="ARBA00023172"/>
    </source>
</evidence>
<dbReference type="InterPro" id="IPR012337">
    <property type="entry name" value="RNaseH-like_sf"/>
</dbReference>
<dbReference type="GO" id="GO:0015074">
    <property type="term" value="P:DNA integration"/>
    <property type="evidence" value="ECO:0007669"/>
    <property type="project" value="InterPro"/>
</dbReference>
<dbReference type="OrthoDB" id="5598396at2759"/>
<dbReference type="GO" id="GO:0006310">
    <property type="term" value="P:DNA recombination"/>
    <property type="evidence" value="ECO:0007669"/>
    <property type="project" value="UniProtKB-KW"/>
</dbReference>
<dbReference type="InterPro" id="IPR010998">
    <property type="entry name" value="Integrase_recombinase_N"/>
</dbReference>
<evidence type="ECO:0008006" key="5">
    <source>
        <dbReference type="Google" id="ProtNLM"/>
    </source>
</evidence>
<dbReference type="InterPro" id="IPR052925">
    <property type="entry name" value="Phage_Integrase-like_Recomb"/>
</dbReference>
<dbReference type="InterPro" id="IPR013762">
    <property type="entry name" value="Integrase-like_cat_sf"/>
</dbReference>
<dbReference type="PANTHER" id="PTHR34605">
    <property type="entry name" value="PHAGE_INTEGRASE DOMAIN-CONTAINING PROTEIN"/>
    <property type="match status" value="1"/>
</dbReference>
<keyword evidence="4" id="KW-1185">Reference proteome</keyword>
<dbReference type="SUPFAM" id="SSF56349">
    <property type="entry name" value="DNA breaking-rejoining enzymes"/>
    <property type="match status" value="1"/>
</dbReference>
<dbReference type="PANTHER" id="PTHR34605:SF3">
    <property type="entry name" value="P CELL-TYPE AGGLUTINATION PROTEIN MAP4-LIKE-RELATED"/>
    <property type="match status" value="1"/>
</dbReference>